<dbReference type="EMBL" id="JACCEV010000001">
    <property type="protein sequence ID" value="NYT84542.1"/>
    <property type="molecule type" value="Genomic_DNA"/>
</dbReference>
<dbReference type="Gene3D" id="3.40.190.290">
    <property type="match status" value="1"/>
</dbReference>
<evidence type="ECO:0000313" key="6">
    <source>
        <dbReference type="EMBL" id="NYT84542.1"/>
    </source>
</evidence>
<dbReference type="PANTHER" id="PTHR30419">
    <property type="entry name" value="HTH-TYPE TRANSCRIPTIONAL REGULATOR YBHD"/>
    <property type="match status" value="1"/>
</dbReference>
<keyword evidence="4" id="KW-0804">Transcription</keyword>
<protein>
    <submittedName>
        <fullName evidence="6">LysR family transcriptional regulator</fullName>
    </submittedName>
</protein>
<dbReference type="AlphaFoldDB" id="A0A853GWM9"/>
<dbReference type="PANTHER" id="PTHR30419:SF8">
    <property type="entry name" value="NITROGEN ASSIMILATION TRANSCRIPTIONAL ACTIVATOR-RELATED"/>
    <property type="match status" value="1"/>
</dbReference>
<accession>A0A853GWM9</accession>
<evidence type="ECO:0000256" key="4">
    <source>
        <dbReference type="ARBA" id="ARBA00023163"/>
    </source>
</evidence>
<dbReference type="InterPro" id="IPR000847">
    <property type="entry name" value="LysR_HTH_N"/>
</dbReference>
<dbReference type="GO" id="GO:0005829">
    <property type="term" value="C:cytosol"/>
    <property type="evidence" value="ECO:0007669"/>
    <property type="project" value="TreeGrafter"/>
</dbReference>
<sequence>MKTAINNRISQMRIKHLTLLERLMEYRSLRKAAESLRISEPSASQLVRDIEAMFGMTLFDRGRRGMTPNLKAEALLKRARVILREAQGMENDLTSLSEGQASSFYLGALPRCMQGLVPNTLAHLYRNEFNIRVHILEGSSTVLLSALDRGELDLAITRLLDDHGNVLADTRFDTQVLYEEGMSIICGNDHELAKAKGVRLSELKGYSWVLPSSGSVTRKLIETEFLNAGLSPPKPLVECAISASQLNMVRTGHFIGICPSSIAAQWQQQKLIRVVQVALKVPLPPIVAAWHLTKSDDPLIATIKGALLYNADTIAPKRKHRSRSS</sequence>
<keyword evidence="7" id="KW-1185">Reference proteome</keyword>
<keyword evidence="2" id="KW-0805">Transcription regulation</keyword>
<dbReference type="PROSITE" id="PS50931">
    <property type="entry name" value="HTH_LYSR"/>
    <property type="match status" value="1"/>
</dbReference>
<dbReference type="Gene3D" id="1.10.10.10">
    <property type="entry name" value="Winged helix-like DNA-binding domain superfamily/Winged helix DNA-binding domain"/>
    <property type="match status" value="1"/>
</dbReference>
<evidence type="ECO:0000256" key="1">
    <source>
        <dbReference type="ARBA" id="ARBA00009437"/>
    </source>
</evidence>
<dbReference type="Pfam" id="PF03466">
    <property type="entry name" value="LysR_substrate"/>
    <property type="match status" value="1"/>
</dbReference>
<dbReference type="Pfam" id="PF00126">
    <property type="entry name" value="HTH_1"/>
    <property type="match status" value="1"/>
</dbReference>
<evidence type="ECO:0000259" key="5">
    <source>
        <dbReference type="PROSITE" id="PS50931"/>
    </source>
</evidence>
<dbReference type="Proteomes" id="UP000554144">
    <property type="component" value="Unassembled WGS sequence"/>
</dbReference>
<dbReference type="InterPro" id="IPR036390">
    <property type="entry name" value="WH_DNA-bd_sf"/>
</dbReference>
<name>A0A853GWM9_9BURK</name>
<evidence type="ECO:0000256" key="2">
    <source>
        <dbReference type="ARBA" id="ARBA00023015"/>
    </source>
</evidence>
<evidence type="ECO:0000313" key="7">
    <source>
        <dbReference type="Proteomes" id="UP000554144"/>
    </source>
</evidence>
<dbReference type="InterPro" id="IPR050950">
    <property type="entry name" value="HTH-type_LysR_regulators"/>
</dbReference>
<comment type="caution">
    <text evidence="6">The sequence shown here is derived from an EMBL/GenBank/DDBJ whole genome shotgun (WGS) entry which is preliminary data.</text>
</comment>
<dbReference type="SUPFAM" id="SSF46785">
    <property type="entry name" value="Winged helix' DNA-binding domain"/>
    <property type="match status" value="1"/>
</dbReference>
<feature type="domain" description="HTH lysR-type" evidence="5">
    <location>
        <begin position="12"/>
        <end position="69"/>
    </location>
</feature>
<proteinExistence type="inferred from homology"/>
<dbReference type="InterPro" id="IPR036388">
    <property type="entry name" value="WH-like_DNA-bd_sf"/>
</dbReference>
<gene>
    <name evidence="6" type="ORF">H0A62_02895</name>
</gene>
<dbReference type="RefSeq" id="WP_167667238.1">
    <property type="nucleotide sequence ID" value="NZ_JACCEV010000001.1"/>
</dbReference>
<dbReference type="InterPro" id="IPR005119">
    <property type="entry name" value="LysR_subst-bd"/>
</dbReference>
<comment type="similarity">
    <text evidence="1">Belongs to the LysR transcriptional regulatory family.</text>
</comment>
<reference evidence="6 7" key="1">
    <citation type="submission" date="2020-07" db="EMBL/GenBank/DDBJ databases">
        <title>Taxonomic revisions and descriptions of new bacterial species based on genomic comparisons in the high-G+C-content subgroup of the family Alcaligenaceae.</title>
        <authorList>
            <person name="Szabo A."/>
            <person name="Felfoldi T."/>
        </authorList>
    </citation>
    <scope>NUCLEOTIDE SEQUENCE [LARGE SCALE GENOMIC DNA]</scope>
    <source>
        <strain evidence="6 7">DSM 25667</strain>
    </source>
</reference>
<evidence type="ECO:0000256" key="3">
    <source>
        <dbReference type="ARBA" id="ARBA00023125"/>
    </source>
</evidence>
<keyword evidence="3" id="KW-0238">DNA-binding</keyword>
<dbReference type="GO" id="GO:0003700">
    <property type="term" value="F:DNA-binding transcription factor activity"/>
    <property type="evidence" value="ECO:0007669"/>
    <property type="project" value="InterPro"/>
</dbReference>
<dbReference type="SUPFAM" id="SSF53850">
    <property type="entry name" value="Periplasmic binding protein-like II"/>
    <property type="match status" value="1"/>
</dbReference>
<dbReference type="GO" id="GO:0003677">
    <property type="term" value="F:DNA binding"/>
    <property type="evidence" value="ECO:0007669"/>
    <property type="project" value="UniProtKB-KW"/>
</dbReference>
<organism evidence="6 7">
    <name type="scientific">Pollutimonas harenae</name>
    <dbReference type="NCBI Taxonomy" id="657015"/>
    <lineage>
        <taxon>Bacteria</taxon>
        <taxon>Pseudomonadati</taxon>
        <taxon>Pseudomonadota</taxon>
        <taxon>Betaproteobacteria</taxon>
        <taxon>Burkholderiales</taxon>
        <taxon>Alcaligenaceae</taxon>
        <taxon>Pollutimonas</taxon>
    </lineage>
</organism>